<dbReference type="Gene3D" id="3.20.20.80">
    <property type="entry name" value="Glycosidases"/>
    <property type="match status" value="1"/>
</dbReference>
<evidence type="ECO:0000256" key="3">
    <source>
        <dbReference type="ARBA" id="ARBA00012663"/>
    </source>
</evidence>
<evidence type="ECO:0000313" key="10">
    <source>
        <dbReference type="Proteomes" id="UP000184109"/>
    </source>
</evidence>
<dbReference type="Proteomes" id="UP000184109">
    <property type="component" value="Unassembled WGS sequence"/>
</dbReference>
<feature type="active site" description="Proton donor" evidence="6">
    <location>
        <position position="311"/>
    </location>
</feature>
<sequence>MKKYHIIVLLFLVNVVNTYAYNSKDVREYLIPSPKTIEVLEGSFIPNNGRIIAYNIATNSGIRFIANHLQKTLSEKGMHFSIAGGVASGEAPEIELIINSAIQSKSQGYSLVINDRKITITANNEAGLYYGVLTLGQISQYSYDSGNFPQLIISDYPDFEKRGITLDLSRTKVPTMASLYQYIDMFASWKINEIQLYTEHTFQYQNHKKVWQDASALSSDEILALDKYCSDRFIDLVPNQNGFGHMERWLEHKEYWEIAENETIADPTHHILGIRRTISAVDKSSVDFVEDLYDELLPNFSSDYVNIGGDEPYELGTGKSKKAVLEKGKGQVYLDFLLELNNLIVKNRKQAQFWGDIILEHPELIKKLPQNITCMIWGYRWNHPFDKQSAKFKKAKIPFYVCPGTSSWRSIVGRTDNALKNQINAAENGIKYGAIGYLNTDWGDDGHPQHLISSYAPYLYGAAISWSLENNRDIDINGLLNKYVYQDRSKKTSQVIYDLGNVNQIVVKNDIYNASFFALLKYVDKPMSKYAQTKKLTIKELSEAAEALNKIIDRVETCKATASDAEIIYREIKNSARLAIHSCNLGIAKLKTQDGTVKSVDAVTKYKLLVDIEAIIAEYKEIWVKRNRIGGLTDSLEHLLKVKNTYVN</sequence>
<dbReference type="AlphaFoldDB" id="A0A1M5VYN4"/>
<keyword evidence="4 9" id="KW-0378">Hydrolase</keyword>
<evidence type="ECO:0000256" key="2">
    <source>
        <dbReference type="ARBA" id="ARBA00006285"/>
    </source>
</evidence>
<dbReference type="Pfam" id="PF00728">
    <property type="entry name" value="Glyco_hydro_20"/>
    <property type="match status" value="1"/>
</dbReference>
<dbReference type="InterPro" id="IPR017853">
    <property type="entry name" value="GH"/>
</dbReference>
<evidence type="ECO:0000256" key="1">
    <source>
        <dbReference type="ARBA" id="ARBA00001231"/>
    </source>
</evidence>
<accession>A0A1M5VYN4</accession>
<name>A0A1M5VYN4_9FLAO</name>
<protein>
    <recommendedName>
        <fullName evidence="3">beta-N-acetylhexosaminidase</fullName>
        <ecNumber evidence="3">3.2.1.52</ecNumber>
    </recommendedName>
</protein>
<organism evidence="9 10">
    <name type="scientific">Wenyingzhuangia marina</name>
    <dbReference type="NCBI Taxonomy" id="1195760"/>
    <lineage>
        <taxon>Bacteria</taxon>
        <taxon>Pseudomonadati</taxon>
        <taxon>Bacteroidota</taxon>
        <taxon>Flavobacteriia</taxon>
        <taxon>Flavobacteriales</taxon>
        <taxon>Flavobacteriaceae</taxon>
        <taxon>Wenyingzhuangia</taxon>
    </lineage>
</organism>
<proteinExistence type="inferred from homology"/>
<comment type="catalytic activity">
    <reaction evidence="1">
        <text>Hydrolysis of terminal non-reducing N-acetyl-D-hexosamine residues in N-acetyl-beta-D-hexosaminides.</text>
        <dbReference type="EC" id="3.2.1.52"/>
    </reaction>
</comment>
<dbReference type="GO" id="GO:0004563">
    <property type="term" value="F:beta-N-acetylhexosaminidase activity"/>
    <property type="evidence" value="ECO:0007669"/>
    <property type="project" value="UniProtKB-EC"/>
</dbReference>
<dbReference type="InterPro" id="IPR015883">
    <property type="entry name" value="Glyco_hydro_20_cat"/>
</dbReference>
<dbReference type="Pfam" id="PF02838">
    <property type="entry name" value="Glyco_hydro_20b"/>
    <property type="match status" value="1"/>
</dbReference>
<dbReference type="EMBL" id="FQXQ01000004">
    <property type="protein sequence ID" value="SHH80290.1"/>
    <property type="molecule type" value="Genomic_DNA"/>
</dbReference>
<dbReference type="CDD" id="cd06565">
    <property type="entry name" value="GH20_GcnA-like"/>
    <property type="match status" value="1"/>
</dbReference>
<evidence type="ECO:0000259" key="7">
    <source>
        <dbReference type="Pfam" id="PF00728"/>
    </source>
</evidence>
<comment type="similarity">
    <text evidence="2">Belongs to the glycosyl hydrolase 20 family.</text>
</comment>
<dbReference type="EC" id="3.2.1.52" evidence="3"/>
<dbReference type="InterPro" id="IPR025705">
    <property type="entry name" value="Beta_hexosaminidase_sua/sub"/>
</dbReference>
<dbReference type="Gene3D" id="3.30.379.10">
    <property type="entry name" value="Chitobiase/beta-hexosaminidase domain 2-like"/>
    <property type="match status" value="1"/>
</dbReference>
<dbReference type="PANTHER" id="PTHR22600">
    <property type="entry name" value="BETA-HEXOSAMINIDASE"/>
    <property type="match status" value="1"/>
</dbReference>
<keyword evidence="10" id="KW-1185">Reference proteome</keyword>
<evidence type="ECO:0000256" key="6">
    <source>
        <dbReference type="PIRSR" id="PIRSR625705-1"/>
    </source>
</evidence>
<evidence type="ECO:0000259" key="8">
    <source>
        <dbReference type="Pfam" id="PF02838"/>
    </source>
</evidence>
<evidence type="ECO:0000313" key="9">
    <source>
        <dbReference type="EMBL" id="SHH80290.1"/>
    </source>
</evidence>
<evidence type="ECO:0000256" key="5">
    <source>
        <dbReference type="ARBA" id="ARBA00023295"/>
    </source>
</evidence>
<feature type="domain" description="Beta-hexosaminidase bacterial type N-terminal" evidence="8">
    <location>
        <begin position="30"/>
        <end position="156"/>
    </location>
</feature>
<dbReference type="OrthoDB" id="9763537at2"/>
<dbReference type="RefSeq" id="WP_084730254.1">
    <property type="nucleotide sequence ID" value="NZ_BMEN01000004.1"/>
</dbReference>
<dbReference type="InterPro" id="IPR015882">
    <property type="entry name" value="HEX_bac_N"/>
</dbReference>
<reference evidence="10" key="1">
    <citation type="submission" date="2016-11" db="EMBL/GenBank/DDBJ databases">
        <authorList>
            <person name="Varghese N."/>
            <person name="Submissions S."/>
        </authorList>
    </citation>
    <scope>NUCLEOTIDE SEQUENCE [LARGE SCALE GENOMIC DNA]</scope>
    <source>
        <strain evidence="10">DSM 100572</strain>
    </source>
</reference>
<dbReference type="GO" id="GO:0030203">
    <property type="term" value="P:glycosaminoglycan metabolic process"/>
    <property type="evidence" value="ECO:0007669"/>
    <property type="project" value="TreeGrafter"/>
</dbReference>
<evidence type="ECO:0000256" key="4">
    <source>
        <dbReference type="ARBA" id="ARBA00022801"/>
    </source>
</evidence>
<dbReference type="SUPFAM" id="SSF51445">
    <property type="entry name" value="(Trans)glycosidases"/>
    <property type="match status" value="1"/>
</dbReference>
<dbReference type="SUPFAM" id="SSF55545">
    <property type="entry name" value="beta-N-acetylhexosaminidase-like domain"/>
    <property type="match status" value="1"/>
</dbReference>
<dbReference type="STRING" id="1195760.SAMN05444281_2059"/>
<dbReference type="GO" id="GO:0016020">
    <property type="term" value="C:membrane"/>
    <property type="evidence" value="ECO:0007669"/>
    <property type="project" value="TreeGrafter"/>
</dbReference>
<dbReference type="PANTHER" id="PTHR22600:SF57">
    <property type="entry name" value="BETA-N-ACETYLHEXOSAMINIDASE"/>
    <property type="match status" value="1"/>
</dbReference>
<dbReference type="InterPro" id="IPR029018">
    <property type="entry name" value="Hex-like_dom2"/>
</dbReference>
<dbReference type="GO" id="GO:0005975">
    <property type="term" value="P:carbohydrate metabolic process"/>
    <property type="evidence" value="ECO:0007669"/>
    <property type="project" value="InterPro"/>
</dbReference>
<dbReference type="PRINTS" id="PR00738">
    <property type="entry name" value="GLHYDRLASE20"/>
</dbReference>
<feature type="domain" description="Glycoside hydrolase family 20 catalytic" evidence="7">
    <location>
        <begin position="159"/>
        <end position="379"/>
    </location>
</feature>
<keyword evidence="5" id="KW-0326">Glycosidase</keyword>
<gene>
    <name evidence="9" type="ORF">SAMN05444281_2059</name>
</gene>